<proteinExistence type="predicted"/>
<accession>A0A7W8TW30</accession>
<reference evidence="2 3" key="1">
    <citation type="submission" date="2020-08" db="EMBL/GenBank/DDBJ databases">
        <title>Sequencing the genomes of 1000 actinobacteria strains.</title>
        <authorList>
            <person name="Klenk H.-P."/>
        </authorList>
    </citation>
    <scope>NUCLEOTIDE SEQUENCE [LARGE SCALE GENOMIC DNA]</scope>
    <source>
        <strain evidence="2 3">DSM 105783</strain>
    </source>
</reference>
<dbReference type="Proteomes" id="UP000580797">
    <property type="component" value="Unassembled WGS sequence"/>
</dbReference>
<evidence type="ECO:0000313" key="2">
    <source>
        <dbReference type="EMBL" id="MBB5513999.1"/>
    </source>
</evidence>
<protein>
    <recommendedName>
        <fullName evidence="4">Conjugal transfer protein TrbC</fullName>
    </recommendedName>
</protein>
<feature type="transmembrane region" description="Helical" evidence="1">
    <location>
        <begin position="36"/>
        <end position="58"/>
    </location>
</feature>
<evidence type="ECO:0008006" key="4">
    <source>
        <dbReference type="Google" id="ProtNLM"/>
    </source>
</evidence>
<dbReference type="AlphaFoldDB" id="A0A7W8TW30"/>
<keyword evidence="1" id="KW-1133">Transmembrane helix</keyword>
<dbReference type="RefSeq" id="WP_183666999.1">
    <property type="nucleotide sequence ID" value="NZ_BAAARH010000011.1"/>
</dbReference>
<comment type="caution">
    <text evidence="2">The sequence shown here is derived from an EMBL/GenBank/DDBJ whole genome shotgun (WGS) entry which is preliminary data.</text>
</comment>
<dbReference type="EMBL" id="JACHDR010000002">
    <property type="protein sequence ID" value="MBB5513999.1"/>
    <property type="molecule type" value="Genomic_DNA"/>
</dbReference>
<evidence type="ECO:0000256" key="1">
    <source>
        <dbReference type="SAM" id="Phobius"/>
    </source>
</evidence>
<keyword evidence="1" id="KW-0472">Membrane</keyword>
<feature type="transmembrane region" description="Helical" evidence="1">
    <location>
        <begin position="70"/>
        <end position="92"/>
    </location>
</feature>
<organism evidence="2 3">
    <name type="scientific">Neomicrococcus aestuarii</name>
    <dbReference type="NCBI Taxonomy" id="556325"/>
    <lineage>
        <taxon>Bacteria</taxon>
        <taxon>Bacillati</taxon>
        <taxon>Actinomycetota</taxon>
        <taxon>Actinomycetes</taxon>
        <taxon>Micrococcales</taxon>
        <taxon>Micrococcaceae</taxon>
        <taxon>Neomicrococcus</taxon>
    </lineage>
</organism>
<name>A0A7W8TW30_9MICC</name>
<gene>
    <name evidence="2" type="ORF">HD598_002746</name>
</gene>
<keyword evidence="1" id="KW-0812">Transmembrane</keyword>
<sequence>MILETLNTLMAVPAVIPDPTPVQPPGMEPVSLLVNWVSWAAIVISVIGFLASAGYLAISSFQGREIQGVKGLAIAIIACVLVAAAGTIIQVFI</sequence>
<evidence type="ECO:0000313" key="3">
    <source>
        <dbReference type="Proteomes" id="UP000580797"/>
    </source>
</evidence>